<accession>A0A1M6WMX7</accession>
<gene>
    <name evidence="1" type="ORF">SAMN05444266_101696</name>
</gene>
<dbReference type="AlphaFoldDB" id="A0A1M6WMX7"/>
<organism evidence="1 2">
    <name type="scientific">Chitinophaga jiangningensis</name>
    <dbReference type="NCBI Taxonomy" id="1419482"/>
    <lineage>
        <taxon>Bacteria</taxon>
        <taxon>Pseudomonadati</taxon>
        <taxon>Bacteroidota</taxon>
        <taxon>Chitinophagia</taxon>
        <taxon>Chitinophagales</taxon>
        <taxon>Chitinophagaceae</taxon>
        <taxon>Chitinophaga</taxon>
    </lineage>
</organism>
<evidence type="ECO:0000313" key="2">
    <source>
        <dbReference type="Proteomes" id="UP000184420"/>
    </source>
</evidence>
<sequence>MISFWLLQVFFYLKMKNRRGGKPGGFISIKIMTDLNYAVSICCSSSTSVVHFRSLAVSSGLLRSDCP</sequence>
<dbReference type="EMBL" id="FRBL01000001">
    <property type="protein sequence ID" value="SHK95051.1"/>
    <property type="molecule type" value="Genomic_DNA"/>
</dbReference>
<dbReference type="Proteomes" id="UP000184420">
    <property type="component" value="Unassembled WGS sequence"/>
</dbReference>
<name>A0A1M6WMX7_9BACT</name>
<evidence type="ECO:0000313" key="1">
    <source>
        <dbReference type="EMBL" id="SHK95051.1"/>
    </source>
</evidence>
<reference evidence="1 2" key="1">
    <citation type="submission" date="2016-11" db="EMBL/GenBank/DDBJ databases">
        <authorList>
            <person name="Jaros S."/>
            <person name="Januszkiewicz K."/>
            <person name="Wedrychowicz H."/>
        </authorList>
    </citation>
    <scope>NUCLEOTIDE SEQUENCE [LARGE SCALE GENOMIC DNA]</scope>
    <source>
        <strain evidence="1 2">DSM 27406</strain>
    </source>
</reference>
<proteinExistence type="predicted"/>
<keyword evidence="2" id="KW-1185">Reference proteome</keyword>
<protein>
    <submittedName>
        <fullName evidence="1">Uncharacterized protein</fullName>
    </submittedName>
</protein>